<protein>
    <submittedName>
        <fullName evidence="1">Uncharacterized protein</fullName>
    </submittedName>
</protein>
<keyword evidence="2" id="KW-1185">Reference proteome</keyword>
<evidence type="ECO:0000313" key="1">
    <source>
        <dbReference type="EMBL" id="TNV10825.1"/>
    </source>
</evidence>
<name>A0ABY2XZG5_9HYPH</name>
<dbReference type="Gene3D" id="2.60.40.10">
    <property type="entry name" value="Immunoglobulins"/>
    <property type="match status" value="5"/>
</dbReference>
<gene>
    <name evidence="1" type="ORF">FIC94_19585</name>
</gene>
<sequence>MKKFILTQKNNTLLFKPSVADSDLVLPNNEFVELAVIYKDSRQKPLTNRKLVWRVIEGDAVLEQSTTVTDSKGQGANRIKASPDDASASTLVRIAVSPQDEPDASLELEFTVSKAAKHKGSADNFDGNDHVSATALYPEESDSSVISTLETAFITLTVPDKSQSFYDTNLTIGVAAKAQWTGNIGTAKINWDVTVASGQSAAGLVYDKSTLLSNGAGKLVFRYDTSNGFPTDDIVLTITGTFDEADPYTGSQTAVVTFNGKTQKIALTLVEPSMNVIIYMIKNNITVRLTNQFGSLMKNYDVKWGISPLDDQLIGFDDKTNDKGEATLQYKPHTWLGLDLPITIPHSDTSENYFFQTLTAYPQRIELHPPKSTDMLYDTQVGLSACVYDAEDRKISSVGLHWSYTNGVTGQESTQTPDLQNDSQTWLEYSTKNSGLPTSPVATSVTVRDDYGHTQSASLTFTGKTAQARLKITSPADETPHVVNQSTTVRVKLVHNDHNDEYPLKRFPITWGQPSNGGVLGTHKSETDTYGEATAEITGTRTGTTEIIVSAPNTDAGDVAVQLNYVEQGTLPSDITIDPIESDALLYDTPVAIKATVLDETGSGVPGITVKWVFDGNPPNISCDPSTSGSDGHVEGSFVYRTQSGYPAPWASIKLTAQTTSGVASKPMQLTFTGPAKDNALDLITPEPTETYPLGQTVQVTVDLSQNHRYPLTNYPIEWPASGPGFTIKNPSATTDVNGIAKASLVATVGGPIDFTVWAQEANISCPVHVNFGQETQTKHIKIEKVDPSTILYDTDVPIKAIVTDEDGNFLGNETVDWEFEGTPPVAHTKSSTTSSEGIAKALFSLCTEAGYPGDGVTTTVIARLRDGSTASDPVTLTFTGPSPDNSMDLISPLVDSTWTVGVPLDIVIKLSHNNEYPLKNYEITWNIFENVFDIQRLDKCTDEDGLATATIASKHPGYPGFTIYSTPAGKDVYFNLDFLEPDQSPKYIEIDDVDSSTILYDTDVPIKAVVTNTQGGGVPGVTVEWDFKGTPSVAHTWTSSTNSDGVAEANFSFSTGSGFPVDWVSTIATAYIQEGLIPSTPARLTFTGPATNNHLDLVSPTDHSKWDIDKKFDIVVKLTSDAGYPLENYEIDWGTLDASVNILGNKPTTDGSGEARLTVQGTMEKTVHFEPTALKAGNAAHCSFDLQFVQQEAQIGNIKIDDVDPLTILYDTDVPIQAMVTDHNGVGLPEISVFWDFSVDGYIIQQKTSNTNSDGVAATTFRYSTTNGLPEKPIVVSAKATATFADGSTKSDVKDGLGFAGPGNENNVALLMPGNDTTWNVGQSVHLVMKLSCKDYPLKKYPFEWNFPDSFTVGTHDTETGSNGNVQAIISGTEEGLVTLYPGSDEANAHLPVYLTFVKDSKLPSNVKISDVDPSSILYDTDVPIRAVVTNAEGHGVPDVTVEWDFEGKPSVTSPQPSTTNSDGIASAKFSLSTQFGYPEEWVSTTVTAKILNGSVLSEAVTLTFTGPATNNHLALISPADQSTHAVGEEFDIVVELTHNDEYPLENYTIDWGEWDPSLTVTGIKPITTTDSEGKASATIKGNVEKTVIFDPKAPKAGKTAERPFKLQFVKQNNQPAFITISEPDPSTILYDTDVTIRAKVQDADHNLLPSAEIYWDFVGTPAVAHKDSSFSDPNGVAEMTFSLGTGSGYPGDGVTTTVTARTEDHSVHSDSVTLTFAGPSPYNNLDLIAPTHLDGWPIEQDIPIVVKLTHNHEYPLQNYPIDWGSWDSNIYCVEKETATDENGEAKATIKGKSAGTAHFLVKANHTDAKREFDLTFAGGGEGEDYTLVLSSHYAHNPRPKPDNPYVNQEVDPHDDSQLITCTFRYMSGGKPQGGKEVIWSVSPNVDGLRYFYADRTPVPDKGNEISMHTDPEGICVLRIGCVDRFKGNVKVRMGSEKLASSLIDTFVIATFDSGEMHDDSVDFDNPIHIPERPSSIDPGFRLSMPRVSYNPAVHPDVVFWIASSEDGKNRVETIKIVSNDQALDGVIFPYTTICLDQGNTGKNTFNYMVIDNIGSNYLGHTNSPRVLGYKLENKPDPNTDRKLNKPRLPHDTTIINLSNASDGIEVTIPASSYFKEGESLYLYLYLNGFNTNNESIGRTVLIEYTIETPESDSIIYIEPEYIVGYDKGTFQADYTVSNEWSKVLDGVTLNTLNLE</sequence>
<evidence type="ECO:0000313" key="2">
    <source>
        <dbReference type="Proteomes" id="UP000312784"/>
    </source>
</evidence>
<dbReference type="Proteomes" id="UP000312784">
    <property type="component" value="Unassembled WGS sequence"/>
</dbReference>
<organism evidence="1 2">
    <name type="scientific">Ochrobactrum teleogrylli</name>
    <dbReference type="NCBI Taxonomy" id="2479765"/>
    <lineage>
        <taxon>Bacteria</taxon>
        <taxon>Pseudomonadati</taxon>
        <taxon>Pseudomonadota</taxon>
        <taxon>Alphaproteobacteria</taxon>
        <taxon>Hyphomicrobiales</taxon>
        <taxon>Brucellaceae</taxon>
        <taxon>Brucella/Ochrobactrum group</taxon>
        <taxon>Ochrobactrum</taxon>
    </lineage>
</organism>
<dbReference type="EMBL" id="VEWL01000016">
    <property type="protein sequence ID" value="TNV10825.1"/>
    <property type="molecule type" value="Genomic_DNA"/>
</dbReference>
<dbReference type="RefSeq" id="WP_140026119.1">
    <property type="nucleotide sequence ID" value="NZ_JBHUFG010000013.1"/>
</dbReference>
<comment type="caution">
    <text evidence="1">The sequence shown here is derived from an EMBL/GenBank/DDBJ whole genome shotgun (WGS) entry which is preliminary data.</text>
</comment>
<dbReference type="InterPro" id="IPR008964">
    <property type="entry name" value="Invasin/intimin_cell_adhesion"/>
</dbReference>
<dbReference type="InterPro" id="IPR013783">
    <property type="entry name" value="Ig-like_fold"/>
</dbReference>
<dbReference type="SUPFAM" id="SSF49373">
    <property type="entry name" value="Invasin/intimin cell-adhesion fragments"/>
    <property type="match status" value="5"/>
</dbReference>
<accession>A0ABY2XZG5</accession>
<proteinExistence type="predicted"/>
<reference evidence="1 2" key="1">
    <citation type="submission" date="2019-06" db="EMBL/GenBank/DDBJ databases">
        <title>Ochrobactrum cricket sp.nov., isolated from the insect Teleogryllus occipitalis living in deserted cropland.</title>
        <authorList>
            <person name="Hu M."/>
        </authorList>
    </citation>
    <scope>NUCLEOTIDE SEQUENCE [LARGE SCALE GENOMIC DNA]</scope>
    <source>
        <strain evidence="1 2">LCB8</strain>
    </source>
</reference>